<comment type="caution">
    <text evidence="16">The sequence shown here is derived from an EMBL/GenBank/DDBJ whole genome shotgun (WGS) entry which is preliminary data.</text>
</comment>
<dbReference type="InterPro" id="IPR015943">
    <property type="entry name" value="WD40/YVTN_repeat-like_dom_sf"/>
</dbReference>
<keyword evidence="13" id="KW-0812">Transmembrane</keyword>
<dbReference type="InterPro" id="IPR000719">
    <property type="entry name" value="Prot_kinase_dom"/>
</dbReference>
<dbReference type="InterPro" id="IPR020635">
    <property type="entry name" value="Tyr_kinase_cat_dom"/>
</dbReference>
<dbReference type="SUPFAM" id="SSF101912">
    <property type="entry name" value="Sema domain"/>
    <property type="match status" value="1"/>
</dbReference>
<keyword evidence="14" id="KW-0732">Signal</keyword>
<dbReference type="GO" id="GO:0048680">
    <property type="term" value="P:positive regulation of axon regeneration"/>
    <property type="evidence" value="ECO:0007669"/>
    <property type="project" value="UniProtKB-ARBA"/>
</dbReference>
<evidence type="ECO:0000256" key="12">
    <source>
        <dbReference type="SAM" id="MobiDB-lite"/>
    </source>
</evidence>
<comment type="subcellular location">
    <subcellularLocation>
        <location evidence="2">Endomembrane system</location>
    </subcellularLocation>
    <subcellularLocation>
        <location evidence="1">Membrane</location>
        <topology evidence="1">Single-pass membrane protein</topology>
    </subcellularLocation>
</comment>
<dbReference type="GO" id="GO:0061564">
    <property type="term" value="P:axon development"/>
    <property type="evidence" value="ECO:0007669"/>
    <property type="project" value="UniProtKB-ARBA"/>
</dbReference>
<dbReference type="CDD" id="cd00603">
    <property type="entry name" value="IPT_PCSR"/>
    <property type="match status" value="1"/>
</dbReference>
<feature type="binding site" evidence="11">
    <location>
        <position position="737"/>
    </location>
    <ligand>
        <name>ATP</name>
        <dbReference type="ChEBI" id="CHEBI:30616"/>
    </ligand>
</feature>
<dbReference type="Gene3D" id="2.130.10.10">
    <property type="entry name" value="YVTN repeat-like/Quinoprotein amine dehydrogenase"/>
    <property type="match status" value="1"/>
</dbReference>
<dbReference type="GO" id="GO:0043235">
    <property type="term" value="C:receptor complex"/>
    <property type="evidence" value="ECO:0007669"/>
    <property type="project" value="TreeGrafter"/>
</dbReference>
<organism evidence="16 17">
    <name type="scientific">Steinernema carpocapsae</name>
    <name type="common">Entomopathogenic nematode</name>
    <dbReference type="NCBI Taxonomy" id="34508"/>
    <lineage>
        <taxon>Eukaryota</taxon>
        <taxon>Metazoa</taxon>
        <taxon>Ecdysozoa</taxon>
        <taxon>Nematoda</taxon>
        <taxon>Chromadorea</taxon>
        <taxon>Rhabditida</taxon>
        <taxon>Tylenchina</taxon>
        <taxon>Panagrolaimomorpha</taxon>
        <taxon>Strongyloidoidea</taxon>
        <taxon>Steinernematidae</taxon>
        <taxon>Steinernema</taxon>
    </lineage>
</organism>
<dbReference type="PRINTS" id="PR00109">
    <property type="entry name" value="TYRKINASE"/>
</dbReference>
<keyword evidence="6" id="KW-0418">Kinase</keyword>
<dbReference type="InterPro" id="IPR050122">
    <property type="entry name" value="RTK"/>
</dbReference>
<evidence type="ECO:0000256" key="4">
    <source>
        <dbReference type="ARBA" id="ARBA00022679"/>
    </source>
</evidence>
<dbReference type="EMBL" id="CM016762">
    <property type="protein sequence ID" value="TMS36397.1"/>
    <property type="molecule type" value="Genomic_DNA"/>
</dbReference>
<dbReference type="EC" id="2.7.10.1" evidence="3"/>
<reference evidence="16 17" key="2">
    <citation type="journal article" date="2019" name="G3 (Bethesda)">
        <title>Hybrid Assembly of the Genome of the Entomopathogenic Nematode Steinernema carpocapsae Identifies the X-Chromosome.</title>
        <authorList>
            <person name="Serra L."/>
            <person name="Macchietto M."/>
            <person name="Macias-Munoz A."/>
            <person name="McGill C.J."/>
            <person name="Rodriguez I.M."/>
            <person name="Rodriguez B."/>
            <person name="Murad R."/>
            <person name="Mortazavi A."/>
        </authorList>
    </citation>
    <scope>NUCLEOTIDE SEQUENCE [LARGE SCALE GENOMIC DNA]</scope>
    <source>
        <strain evidence="16 17">ALL</strain>
    </source>
</reference>
<accession>A0A4U8UW71</accession>
<dbReference type="InterPro" id="IPR002909">
    <property type="entry name" value="IPT_dom"/>
</dbReference>
<dbReference type="SUPFAM" id="SSF56112">
    <property type="entry name" value="Protein kinase-like (PK-like)"/>
    <property type="match status" value="1"/>
</dbReference>
<evidence type="ECO:0000256" key="2">
    <source>
        <dbReference type="ARBA" id="ARBA00004308"/>
    </source>
</evidence>
<sequence>MALFTSRTLPSIWAFFVITYIHSASSTPDLQNIRTFHVFQDLVAVGIEDYITIHRFDDLMNDISKAERKVSLKRTFNGSDVSVEILHLRLLNSTNLSYCDPFACWFCYVDSKESKCNGYFINSPGQRQRQMKVVQCVTNHVHMTVRFLDEGHNASIVRFNLAPISNEQIPIYPLNEAMDAEGSSIFEQNLVDGFQFNGFTYFFGSALRIDPLECKKNDRPSECYDPKNLKENVRVTRICDKDETKHLESRIDISLSCEPSHFNSALAAYFEESQGVVSIAFGLRNFTQISICTFNISDIEKQFEFTWSTCQKVTDDKQCKKKNTAAYPECKISSREFDNKGYRVCKKYFYKSPKYLPSEHIDICSLGNYNETTYRYGWLENFAALPGKHKLSVVLNSSDVTEGFLTAHSASGSWFLISKGKGRLPRLDRFVSSANYSIWNVNGVDAIPIIHSSATNRLFYARANSVQMQDIACESLYKNCNEVPDLSAKDPLECGWCVVKNKAGTSVSAGDKHSCNGQITFDGCPPAIDRTVKEKDGNLTIYGSNFNKLSDMSITACGKPCSLLEHRESKLICKMEQLADYCAVNVSGKLPHTNAFHANYEGESSTSSSTSVSKKDTTTLKAVISVVSIIIIMLLIGLIVYLMRRYQQKKKRKSRNPSNSGQHMIPPMPASNDYKPFPGGYNGNADPYEAIFGSFAGHRIKINNLQYEHKPVGQGFFGSVFRGTYVLNGKSLDVACKALKTDRINSTADFLREAEVMAQLSHHRVLPFVGLFYDLSNRKYPTLLVTQFMPNGDLFHYIQDEHRIITLNELLNFCLQAAEGMEYLHTQGWIHRDLAARNCMLDARLNLYLADFGLTRKFEVEETGSYYTALSTRELPITSLSLEAFSGKFSTKSDVWAFGNMMWEVVTRGWIPWERLSKTELVERLRNGDRLAKPEHCPPEIYRNIMLPCWAENKDMRPSFSEIIEVTETTIIDLRKREESRMNSNYERVAPRHA</sequence>
<gene>
    <name evidence="16" type="ORF">L596_003572</name>
</gene>
<dbReference type="GO" id="GO:0005524">
    <property type="term" value="F:ATP binding"/>
    <property type="evidence" value="ECO:0007669"/>
    <property type="project" value="UniProtKB-UniRule"/>
</dbReference>
<dbReference type="AlphaFoldDB" id="A0A4U8UW71"/>
<dbReference type="PROSITE" id="PS00107">
    <property type="entry name" value="PROTEIN_KINASE_ATP"/>
    <property type="match status" value="1"/>
</dbReference>
<evidence type="ECO:0000313" key="17">
    <source>
        <dbReference type="Proteomes" id="UP000298663"/>
    </source>
</evidence>
<dbReference type="Proteomes" id="UP000298663">
    <property type="component" value="Chromosome X"/>
</dbReference>
<keyword evidence="13" id="KW-1133">Transmembrane helix</keyword>
<dbReference type="InterPro" id="IPR017441">
    <property type="entry name" value="Protein_kinase_ATP_BS"/>
</dbReference>
<keyword evidence="7 11" id="KW-0067">ATP-binding</keyword>
<evidence type="ECO:0000259" key="15">
    <source>
        <dbReference type="PROSITE" id="PS50011"/>
    </source>
</evidence>
<dbReference type="SMART" id="SM00219">
    <property type="entry name" value="TyrKc"/>
    <property type="match status" value="1"/>
</dbReference>
<keyword evidence="9" id="KW-0829">Tyrosine-protein kinase</keyword>
<evidence type="ECO:0000256" key="10">
    <source>
        <dbReference type="ARBA" id="ARBA00051243"/>
    </source>
</evidence>
<keyword evidence="4" id="KW-0808">Transferase</keyword>
<evidence type="ECO:0000256" key="5">
    <source>
        <dbReference type="ARBA" id="ARBA00022741"/>
    </source>
</evidence>
<evidence type="ECO:0000313" key="16">
    <source>
        <dbReference type="EMBL" id="TMS36397.1"/>
    </source>
</evidence>
<keyword evidence="8 13" id="KW-0472">Membrane</keyword>
<dbReference type="CDD" id="cd00192">
    <property type="entry name" value="PTKc"/>
    <property type="match status" value="1"/>
</dbReference>
<dbReference type="Gene3D" id="1.10.510.10">
    <property type="entry name" value="Transferase(Phosphotransferase) domain 1"/>
    <property type="match status" value="1"/>
</dbReference>
<keyword evidence="17" id="KW-1185">Reference proteome</keyword>
<evidence type="ECO:0000256" key="7">
    <source>
        <dbReference type="ARBA" id="ARBA00022840"/>
    </source>
</evidence>
<dbReference type="GO" id="GO:0005886">
    <property type="term" value="C:plasma membrane"/>
    <property type="evidence" value="ECO:0007669"/>
    <property type="project" value="TreeGrafter"/>
</dbReference>
<dbReference type="GO" id="GO:0012505">
    <property type="term" value="C:endomembrane system"/>
    <property type="evidence" value="ECO:0007669"/>
    <property type="project" value="UniProtKB-SubCell"/>
</dbReference>
<feature type="signal peptide" evidence="14">
    <location>
        <begin position="1"/>
        <end position="26"/>
    </location>
</feature>
<evidence type="ECO:0000256" key="6">
    <source>
        <dbReference type="ARBA" id="ARBA00022777"/>
    </source>
</evidence>
<dbReference type="InterPro" id="IPR011009">
    <property type="entry name" value="Kinase-like_dom_sf"/>
</dbReference>
<dbReference type="EMBL" id="AZBU02000001">
    <property type="protein sequence ID" value="TMS36397.1"/>
    <property type="molecule type" value="Genomic_DNA"/>
</dbReference>
<dbReference type="FunFam" id="1.10.510.10:FF:001512">
    <property type="entry name" value="Receptor tyrosine-protein kinase erbB-2"/>
    <property type="match status" value="1"/>
</dbReference>
<dbReference type="PANTHER" id="PTHR24416:SF617">
    <property type="entry name" value="RET ONCOGENE, ISOFORM A"/>
    <property type="match status" value="1"/>
</dbReference>
<evidence type="ECO:0000256" key="1">
    <source>
        <dbReference type="ARBA" id="ARBA00004167"/>
    </source>
</evidence>
<reference evidence="16 17" key="1">
    <citation type="journal article" date="2015" name="Genome Biol.">
        <title>Comparative genomics of Steinernema reveals deeply conserved gene regulatory networks.</title>
        <authorList>
            <person name="Dillman A.R."/>
            <person name="Macchietto M."/>
            <person name="Porter C.F."/>
            <person name="Rogers A."/>
            <person name="Williams B."/>
            <person name="Antoshechkin I."/>
            <person name="Lee M.M."/>
            <person name="Goodwin Z."/>
            <person name="Lu X."/>
            <person name="Lewis E.E."/>
            <person name="Goodrich-Blair H."/>
            <person name="Stock S.P."/>
            <person name="Adams B.J."/>
            <person name="Sternberg P.W."/>
            <person name="Mortazavi A."/>
        </authorList>
    </citation>
    <scope>NUCLEOTIDE SEQUENCE [LARGE SCALE GENOMIC DNA]</scope>
    <source>
        <strain evidence="16 17">ALL</strain>
    </source>
</reference>
<protein>
    <recommendedName>
        <fullName evidence="3">receptor protein-tyrosine kinase</fullName>
        <ecNumber evidence="3">2.7.10.1</ecNumber>
    </recommendedName>
</protein>
<dbReference type="GO" id="GO:0004714">
    <property type="term" value="F:transmembrane receptor protein tyrosine kinase activity"/>
    <property type="evidence" value="ECO:0007669"/>
    <property type="project" value="UniProtKB-EC"/>
</dbReference>
<evidence type="ECO:0000256" key="8">
    <source>
        <dbReference type="ARBA" id="ARBA00023136"/>
    </source>
</evidence>
<dbReference type="PANTHER" id="PTHR24416">
    <property type="entry name" value="TYROSINE-PROTEIN KINASE RECEPTOR"/>
    <property type="match status" value="1"/>
</dbReference>
<proteinExistence type="predicted"/>
<dbReference type="STRING" id="34508.A0A4U8UW71"/>
<feature type="region of interest" description="Disordered" evidence="12">
    <location>
        <begin position="650"/>
        <end position="669"/>
    </location>
</feature>
<evidence type="ECO:0000256" key="11">
    <source>
        <dbReference type="PROSITE-ProRule" id="PRU10141"/>
    </source>
</evidence>
<dbReference type="OrthoDB" id="546826at2759"/>
<dbReference type="Pfam" id="PF07714">
    <property type="entry name" value="PK_Tyr_Ser-Thr"/>
    <property type="match status" value="1"/>
</dbReference>
<dbReference type="Pfam" id="PF01833">
    <property type="entry name" value="TIG"/>
    <property type="match status" value="1"/>
</dbReference>
<evidence type="ECO:0000256" key="3">
    <source>
        <dbReference type="ARBA" id="ARBA00011902"/>
    </source>
</evidence>
<comment type="catalytic activity">
    <reaction evidence="10">
        <text>L-tyrosyl-[protein] + ATP = O-phospho-L-tyrosyl-[protein] + ADP + H(+)</text>
        <dbReference type="Rhea" id="RHEA:10596"/>
        <dbReference type="Rhea" id="RHEA-COMP:10136"/>
        <dbReference type="Rhea" id="RHEA-COMP:20101"/>
        <dbReference type="ChEBI" id="CHEBI:15378"/>
        <dbReference type="ChEBI" id="CHEBI:30616"/>
        <dbReference type="ChEBI" id="CHEBI:46858"/>
        <dbReference type="ChEBI" id="CHEBI:61978"/>
        <dbReference type="ChEBI" id="CHEBI:456216"/>
        <dbReference type="EC" id="2.7.10.1"/>
    </reaction>
</comment>
<dbReference type="InterPro" id="IPR001245">
    <property type="entry name" value="Ser-Thr/Tyr_kinase_cat_dom"/>
</dbReference>
<name>A0A4U8UW71_STECR</name>
<evidence type="ECO:0000256" key="14">
    <source>
        <dbReference type="SAM" id="SignalP"/>
    </source>
</evidence>
<feature type="transmembrane region" description="Helical" evidence="13">
    <location>
        <begin position="622"/>
        <end position="643"/>
    </location>
</feature>
<dbReference type="InterPro" id="IPR036352">
    <property type="entry name" value="Semap_dom_sf"/>
</dbReference>
<evidence type="ECO:0000256" key="13">
    <source>
        <dbReference type="SAM" id="Phobius"/>
    </source>
</evidence>
<dbReference type="GO" id="GO:0007169">
    <property type="term" value="P:cell surface receptor protein tyrosine kinase signaling pathway"/>
    <property type="evidence" value="ECO:0007669"/>
    <property type="project" value="TreeGrafter"/>
</dbReference>
<feature type="chain" id="PRO_5020571735" description="receptor protein-tyrosine kinase" evidence="14">
    <location>
        <begin position="27"/>
        <end position="994"/>
    </location>
</feature>
<keyword evidence="5 11" id="KW-0547">Nucleotide-binding</keyword>
<dbReference type="PROSITE" id="PS50011">
    <property type="entry name" value="PROTEIN_KINASE_DOM"/>
    <property type="match status" value="1"/>
</dbReference>
<evidence type="ECO:0000256" key="9">
    <source>
        <dbReference type="ARBA" id="ARBA00023137"/>
    </source>
</evidence>
<feature type="domain" description="Protein kinase" evidence="15">
    <location>
        <begin position="706"/>
        <end position="971"/>
    </location>
</feature>